<dbReference type="Pfam" id="PF12796">
    <property type="entry name" value="Ank_2"/>
    <property type="match status" value="1"/>
</dbReference>
<feature type="repeat" description="ANK" evidence="3">
    <location>
        <begin position="59"/>
        <end position="91"/>
    </location>
</feature>
<dbReference type="PaxDb" id="2903-EOD08245"/>
<dbReference type="InterPro" id="IPR002110">
    <property type="entry name" value="Ankyrin_rpt"/>
</dbReference>
<dbReference type="EnsemblProtists" id="EOD08245">
    <property type="protein sequence ID" value="EOD08245"/>
    <property type="gene ID" value="EMIHUDRAFT_57811"/>
</dbReference>
<accession>A0A0D3IAG0</accession>
<evidence type="ECO:0000313" key="4">
    <source>
        <dbReference type="EnsemblProtists" id="EOD08245"/>
    </source>
</evidence>
<evidence type="ECO:0000256" key="3">
    <source>
        <dbReference type="PROSITE-ProRule" id="PRU00023"/>
    </source>
</evidence>
<keyword evidence="1" id="KW-0677">Repeat</keyword>
<name>A0A0D3IAG0_EMIH1</name>
<dbReference type="AlphaFoldDB" id="A0A0D3IAG0"/>
<dbReference type="PROSITE" id="PS50088">
    <property type="entry name" value="ANK_REPEAT"/>
    <property type="match status" value="2"/>
</dbReference>
<dbReference type="GeneID" id="17254254"/>
<evidence type="ECO:0000313" key="5">
    <source>
        <dbReference type="Proteomes" id="UP000013827"/>
    </source>
</evidence>
<dbReference type="PANTHER" id="PTHR24171">
    <property type="entry name" value="ANKYRIN REPEAT DOMAIN-CONTAINING PROTEIN 39-RELATED"/>
    <property type="match status" value="1"/>
</dbReference>
<keyword evidence="5" id="KW-1185">Reference proteome</keyword>
<protein>
    <recommendedName>
        <fullName evidence="6">Ankyrin repeat domain-containing protein</fullName>
    </recommendedName>
</protein>
<reference evidence="4" key="2">
    <citation type="submission" date="2024-10" db="UniProtKB">
        <authorList>
            <consortium name="EnsemblProtists"/>
        </authorList>
    </citation>
    <scope>IDENTIFICATION</scope>
</reference>
<dbReference type="Proteomes" id="UP000013827">
    <property type="component" value="Unassembled WGS sequence"/>
</dbReference>
<keyword evidence="2 3" id="KW-0040">ANK repeat</keyword>
<dbReference type="SMART" id="SM00248">
    <property type="entry name" value="ANK"/>
    <property type="match status" value="3"/>
</dbReference>
<dbReference type="KEGG" id="ehx:EMIHUDRAFT_57811"/>
<dbReference type="HOGENOM" id="CLU_000134_18_9_1"/>
<organism evidence="4 5">
    <name type="scientific">Emiliania huxleyi (strain CCMP1516)</name>
    <dbReference type="NCBI Taxonomy" id="280463"/>
    <lineage>
        <taxon>Eukaryota</taxon>
        <taxon>Haptista</taxon>
        <taxon>Haptophyta</taxon>
        <taxon>Prymnesiophyceae</taxon>
        <taxon>Isochrysidales</taxon>
        <taxon>Noelaerhabdaceae</taxon>
        <taxon>Emiliania</taxon>
    </lineage>
</organism>
<feature type="repeat" description="ANK" evidence="3">
    <location>
        <begin position="1"/>
        <end position="28"/>
    </location>
</feature>
<dbReference type="PROSITE" id="PS50297">
    <property type="entry name" value="ANK_REP_REGION"/>
    <property type="match status" value="1"/>
</dbReference>
<evidence type="ECO:0008006" key="6">
    <source>
        <dbReference type="Google" id="ProtNLM"/>
    </source>
</evidence>
<dbReference type="PANTHER" id="PTHR24171:SF10">
    <property type="entry name" value="ANKYRIN REPEAT DOMAIN-CONTAINING PROTEIN 29-LIKE"/>
    <property type="match status" value="1"/>
</dbReference>
<sequence>LHAAAQAGHVRDVQLLLARGADANARDKKGETPLLKAAARGQTALLLARGADANARDKKGETPLLKAAARGQTAVCRLLLQARGDPAAASSSGATAL</sequence>
<dbReference type="RefSeq" id="XP_005760674.1">
    <property type="nucleotide sequence ID" value="XM_005760617.1"/>
</dbReference>
<reference evidence="5" key="1">
    <citation type="journal article" date="2013" name="Nature">
        <title>Pan genome of the phytoplankton Emiliania underpins its global distribution.</title>
        <authorList>
            <person name="Read B.A."/>
            <person name="Kegel J."/>
            <person name="Klute M.J."/>
            <person name="Kuo A."/>
            <person name="Lefebvre S.C."/>
            <person name="Maumus F."/>
            <person name="Mayer C."/>
            <person name="Miller J."/>
            <person name="Monier A."/>
            <person name="Salamov A."/>
            <person name="Young J."/>
            <person name="Aguilar M."/>
            <person name="Claverie J.M."/>
            <person name="Frickenhaus S."/>
            <person name="Gonzalez K."/>
            <person name="Herman E.K."/>
            <person name="Lin Y.C."/>
            <person name="Napier J."/>
            <person name="Ogata H."/>
            <person name="Sarno A.F."/>
            <person name="Shmutz J."/>
            <person name="Schroeder D."/>
            <person name="de Vargas C."/>
            <person name="Verret F."/>
            <person name="von Dassow P."/>
            <person name="Valentin K."/>
            <person name="Van de Peer Y."/>
            <person name="Wheeler G."/>
            <person name="Dacks J.B."/>
            <person name="Delwiche C.F."/>
            <person name="Dyhrman S.T."/>
            <person name="Glockner G."/>
            <person name="John U."/>
            <person name="Richards T."/>
            <person name="Worden A.Z."/>
            <person name="Zhang X."/>
            <person name="Grigoriev I.V."/>
            <person name="Allen A.E."/>
            <person name="Bidle K."/>
            <person name="Borodovsky M."/>
            <person name="Bowler C."/>
            <person name="Brownlee C."/>
            <person name="Cock J.M."/>
            <person name="Elias M."/>
            <person name="Gladyshev V.N."/>
            <person name="Groth M."/>
            <person name="Guda C."/>
            <person name="Hadaegh A."/>
            <person name="Iglesias-Rodriguez M.D."/>
            <person name="Jenkins J."/>
            <person name="Jones B.M."/>
            <person name="Lawson T."/>
            <person name="Leese F."/>
            <person name="Lindquist E."/>
            <person name="Lobanov A."/>
            <person name="Lomsadze A."/>
            <person name="Malik S.B."/>
            <person name="Marsh M.E."/>
            <person name="Mackinder L."/>
            <person name="Mock T."/>
            <person name="Mueller-Roeber B."/>
            <person name="Pagarete A."/>
            <person name="Parker M."/>
            <person name="Probert I."/>
            <person name="Quesneville H."/>
            <person name="Raines C."/>
            <person name="Rensing S.A."/>
            <person name="Riano-Pachon D.M."/>
            <person name="Richier S."/>
            <person name="Rokitta S."/>
            <person name="Shiraiwa Y."/>
            <person name="Soanes D.M."/>
            <person name="van der Giezen M."/>
            <person name="Wahlund T.M."/>
            <person name="Williams B."/>
            <person name="Wilson W."/>
            <person name="Wolfe G."/>
            <person name="Wurch L.L."/>
        </authorList>
    </citation>
    <scope>NUCLEOTIDE SEQUENCE</scope>
</reference>
<dbReference type="STRING" id="2903.R1D0T6"/>
<proteinExistence type="predicted"/>
<dbReference type="OMA" id="HTRNNCI"/>
<dbReference type="Gene3D" id="1.25.40.20">
    <property type="entry name" value="Ankyrin repeat-containing domain"/>
    <property type="match status" value="2"/>
</dbReference>
<dbReference type="SUPFAM" id="SSF48403">
    <property type="entry name" value="Ankyrin repeat"/>
    <property type="match status" value="1"/>
</dbReference>
<dbReference type="eggNOG" id="KOG4177">
    <property type="taxonomic scope" value="Eukaryota"/>
</dbReference>
<dbReference type="InterPro" id="IPR036770">
    <property type="entry name" value="Ankyrin_rpt-contain_sf"/>
</dbReference>
<evidence type="ECO:0000256" key="1">
    <source>
        <dbReference type="ARBA" id="ARBA00022737"/>
    </source>
</evidence>
<evidence type="ECO:0000256" key="2">
    <source>
        <dbReference type="ARBA" id="ARBA00023043"/>
    </source>
</evidence>